<comment type="caution">
    <text evidence="8">The sequence shown here is derived from an EMBL/GenBank/DDBJ whole genome shotgun (WGS) entry which is preliminary data.</text>
</comment>
<feature type="transmembrane region" description="Helical" evidence="7">
    <location>
        <begin position="41"/>
        <end position="59"/>
    </location>
</feature>
<gene>
    <name evidence="8" type="ORF">FRZ32_03145</name>
</gene>
<dbReference type="PANTHER" id="PTHR30589">
    <property type="entry name" value="PROLIPOPROTEIN DIACYLGLYCERYL TRANSFERASE"/>
    <property type="match status" value="1"/>
</dbReference>
<feature type="transmembrane region" description="Helical" evidence="7">
    <location>
        <begin position="12"/>
        <end position="29"/>
    </location>
</feature>
<protein>
    <submittedName>
        <fullName evidence="8">Prolipoprotein diacylglyceryl transferase</fullName>
    </submittedName>
</protein>
<keyword evidence="6 7" id="KW-0472">Membrane</keyword>
<dbReference type="GO" id="GO:0042158">
    <property type="term" value="P:lipoprotein biosynthetic process"/>
    <property type="evidence" value="ECO:0007669"/>
    <property type="project" value="InterPro"/>
</dbReference>
<keyword evidence="4 7" id="KW-0812">Transmembrane</keyword>
<evidence type="ECO:0000256" key="5">
    <source>
        <dbReference type="ARBA" id="ARBA00022989"/>
    </source>
</evidence>
<evidence type="ECO:0000256" key="1">
    <source>
        <dbReference type="ARBA" id="ARBA00007150"/>
    </source>
</evidence>
<feature type="transmembrane region" description="Helical" evidence="7">
    <location>
        <begin position="119"/>
        <end position="137"/>
    </location>
</feature>
<dbReference type="InterPro" id="IPR001640">
    <property type="entry name" value="Lgt"/>
</dbReference>
<comment type="similarity">
    <text evidence="1">Belongs to the Lgt family.</text>
</comment>
<evidence type="ECO:0000256" key="2">
    <source>
        <dbReference type="ARBA" id="ARBA00022475"/>
    </source>
</evidence>
<dbReference type="AlphaFoldDB" id="A0A5C6TX00"/>
<evidence type="ECO:0000313" key="8">
    <source>
        <dbReference type="EMBL" id="TXC64887.1"/>
    </source>
</evidence>
<organism evidence="8 9">
    <name type="scientific">Allosphingosinicella ginsenosidimutans</name>
    <dbReference type="NCBI Taxonomy" id="1176539"/>
    <lineage>
        <taxon>Bacteria</taxon>
        <taxon>Pseudomonadati</taxon>
        <taxon>Pseudomonadota</taxon>
        <taxon>Alphaproteobacteria</taxon>
        <taxon>Sphingomonadales</taxon>
        <taxon>Sphingomonadaceae</taxon>
        <taxon>Allosphingosinicella</taxon>
    </lineage>
</organism>
<dbReference type="PANTHER" id="PTHR30589:SF0">
    <property type="entry name" value="PHOSPHATIDYLGLYCEROL--PROLIPOPROTEIN DIACYLGLYCERYL TRANSFERASE"/>
    <property type="match status" value="1"/>
</dbReference>
<proteinExistence type="inferred from homology"/>
<dbReference type="Pfam" id="PF01790">
    <property type="entry name" value="LGT"/>
    <property type="match status" value="1"/>
</dbReference>
<dbReference type="GO" id="GO:0008961">
    <property type="term" value="F:phosphatidylglycerol-prolipoprotein diacylglyceryl transferase activity"/>
    <property type="evidence" value="ECO:0007669"/>
    <property type="project" value="InterPro"/>
</dbReference>
<keyword evidence="9" id="KW-1185">Reference proteome</keyword>
<keyword evidence="2" id="KW-1003">Cell membrane</keyword>
<reference evidence="8 9" key="1">
    <citation type="journal article" date="2015" name="J. Microbiol.">
        <title>Sphingosinicella ginsenosidimutans sp. nov., with ginsenoside converting activity.</title>
        <authorList>
            <person name="Kim J.K."/>
            <person name="Kang M.S."/>
            <person name="Park S.C."/>
            <person name="Kim K.M."/>
            <person name="Choi K."/>
            <person name="Yoon M.H."/>
            <person name="Im W.T."/>
        </authorList>
    </citation>
    <scope>NUCLEOTIDE SEQUENCE [LARGE SCALE GENOMIC DNA]</scope>
    <source>
        <strain evidence="8 9">BS-11</strain>
    </source>
</reference>
<dbReference type="OrthoDB" id="871140at2"/>
<evidence type="ECO:0000313" key="9">
    <source>
        <dbReference type="Proteomes" id="UP000321249"/>
    </source>
</evidence>
<feature type="transmembrane region" description="Helical" evidence="7">
    <location>
        <begin position="71"/>
        <end position="94"/>
    </location>
</feature>
<feature type="transmembrane region" description="Helical" evidence="7">
    <location>
        <begin position="149"/>
        <end position="167"/>
    </location>
</feature>
<dbReference type="Proteomes" id="UP000321249">
    <property type="component" value="Unassembled WGS sequence"/>
</dbReference>
<keyword evidence="8" id="KW-0449">Lipoprotein</keyword>
<keyword evidence="3 8" id="KW-0808">Transferase</keyword>
<evidence type="ECO:0000256" key="4">
    <source>
        <dbReference type="ARBA" id="ARBA00022692"/>
    </source>
</evidence>
<keyword evidence="5 7" id="KW-1133">Transmembrane helix</keyword>
<feature type="transmembrane region" description="Helical" evidence="7">
    <location>
        <begin position="179"/>
        <end position="196"/>
    </location>
</feature>
<dbReference type="EMBL" id="VOQQ01000001">
    <property type="protein sequence ID" value="TXC64887.1"/>
    <property type="molecule type" value="Genomic_DNA"/>
</dbReference>
<evidence type="ECO:0000256" key="3">
    <source>
        <dbReference type="ARBA" id="ARBA00022679"/>
    </source>
</evidence>
<sequence length="202" mass="21869">MAAPIAARIGPAYAFALAFGAIAGAWAAGSFNTGLMAVPHPSHSIAGALAGAILAVELYKWRRGIRISTGGIWVGPIALGIAVGRIGCFFAGVADETYGTPTTRPWGVDLGDGIARHPVQLYESAAMFGFLAIYLVALGRRARWTRTRAFYLFVMVYALQRFAWEFLKPYPRIAGPLDLFQLLCIAMIFYALAFDARARRHA</sequence>
<evidence type="ECO:0000256" key="7">
    <source>
        <dbReference type="SAM" id="Phobius"/>
    </source>
</evidence>
<evidence type="ECO:0000256" key="6">
    <source>
        <dbReference type="ARBA" id="ARBA00023136"/>
    </source>
</evidence>
<name>A0A5C6TX00_9SPHN</name>
<accession>A0A5C6TX00</accession>
<dbReference type="GO" id="GO:0005886">
    <property type="term" value="C:plasma membrane"/>
    <property type="evidence" value="ECO:0007669"/>
    <property type="project" value="InterPro"/>
</dbReference>